<keyword evidence="4" id="KW-0175">Coiled coil</keyword>
<dbReference type="GO" id="GO:0015074">
    <property type="term" value="P:DNA integration"/>
    <property type="evidence" value="ECO:0007669"/>
    <property type="project" value="UniProtKB-KW"/>
</dbReference>
<dbReference type="Pfam" id="PF00589">
    <property type="entry name" value="Phage_integrase"/>
    <property type="match status" value="1"/>
</dbReference>
<evidence type="ECO:0000256" key="1">
    <source>
        <dbReference type="ARBA" id="ARBA00022908"/>
    </source>
</evidence>
<dbReference type="InterPro" id="IPR011010">
    <property type="entry name" value="DNA_brk_join_enz"/>
</dbReference>
<dbReference type="PROSITE" id="PS51898">
    <property type="entry name" value="TYR_RECOMBINASE"/>
    <property type="match status" value="1"/>
</dbReference>
<organism evidence="6">
    <name type="scientific">uncultured marine thaumarchaeote KM3_53_F08</name>
    <dbReference type="NCBI Taxonomy" id="1456186"/>
    <lineage>
        <taxon>Archaea</taxon>
        <taxon>Nitrososphaerota</taxon>
        <taxon>environmental samples</taxon>
    </lineage>
</organism>
<protein>
    <submittedName>
        <fullName evidence="6">Integrase family protein (XerD)</fullName>
    </submittedName>
</protein>
<feature type="domain" description="Tyr recombinase" evidence="5">
    <location>
        <begin position="125"/>
        <end position="317"/>
    </location>
</feature>
<dbReference type="AlphaFoldDB" id="A0A075H9J2"/>
<keyword evidence="3" id="KW-0233">DNA recombination</keyword>
<proteinExistence type="predicted"/>
<dbReference type="InterPro" id="IPR013762">
    <property type="entry name" value="Integrase-like_cat_sf"/>
</dbReference>
<evidence type="ECO:0000256" key="2">
    <source>
        <dbReference type="ARBA" id="ARBA00023125"/>
    </source>
</evidence>
<keyword evidence="1" id="KW-0229">DNA integration</keyword>
<evidence type="ECO:0000313" key="6">
    <source>
        <dbReference type="EMBL" id="AIF11835.1"/>
    </source>
</evidence>
<evidence type="ECO:0000256" key="3">
    <source>
        <dbReference type="ARBA" id="ARBA00023172"/>
    </source>
</evidence>
<keyword evidence="2" id="KW-0238">DNA-binding</keyword>
<reference evidence="6" key="1">
    <citation type="journal article" date="2014" name="Genome Biol. Evol.">
        <title>Pangenome evidence for extensive interdomain horizontal transfer affecting lineage core and shell genes in uncultured planktonic thaumarchaeota and euryarchaeota.</title>
        <authorList>
            <person name="Deschamps P."/>
            <person name="Zivanovic Y."/>
            <person name="Moreira D."/>
            <person name="Rodriguez-Valera F."/>
            <person name="Lopez-Garcia P."/>
        </authorList>
    </citation>
    <scope>NUCLEOTIDE SEQUENCE</scope>
</reference>
<dbReference type="EMBL" id="KF900928">
    <property type="protein sequence ID" value="AIF11835.1"/>
    <property type="molecule type" value="Genomic_DNA"/>
</dbReference>
<gene>
    <name evidence="6" type="primary">xerD</name>
</gene>
<dbReference type="InterPro" id="IPR050090">
    <property type="entry name" value="Tyrosine_recombinase_XerCD"/>
</dbReference>
<name>A0A075H9J2_9ARCH</name>
<dbReference type="PANTHER" id="PTHR30349">
    <property type="entry name" value="PHAGE INTEGRASE-RELATED"/>
    <property type="match status" value="1"/>
</dbReference>
<dbReference type="GO" id="GO:0003677">
    <property type="term" value="F:DNA binding"/>
    <property type="evidence" value="ECO:0007669"/>
    <property type="project" value="UniProtKB-KW"/>
</dbReference>
<accession>A0A075H9J2</accession>
<evidence type="ECO:0000256" key="4">
    <source>
        <dbReference type="SAM" id="Coils"/>
    </source>
</evidence>
<dbReference type="PANTHER" id="PTHR30349:SF41">
    <property type="entry name" value="INTEGRASE_RECOMBINASE PROTEIN MJ0367-RELATED"/>
    <property type="match status" value="1"/>
</dbReference>
<evidence type="ECO:0000259" key="5">
    <source>
        <dbReference type="PROSITE" id="PS51898"/>
    </source>
</evidence>
<dbReference type="SUPFAM" id="SSF56349">
    <property type="entry name" value="DNA breaking-rejoining enzymes"/>
    <property type="match status" value="1"/>
</dbReference>
<sequence length="374" mass="43731">MKKPVFSGIPLVKSSGIRSKPLNQRSVILFHSAIKSEKTKIGYDQILKKFKEYFIIKDYDSLIAIEPKKLQEMIEDYVLYNRSQNKSRSFVYMILSSLKLFFSMNDITLNWVKITKMIPEKTKSFNDKPYTTEQIKSILEHTGNIKFKAMINFMSASGVRIGSFEEMRIRDIEKFKDGSKLVKVYAESYEEYYTFIHAEAVKALEEYFEYRKKKGEKLTPESWVFIKNNNPTLPITAHTAGSSLNRFITMALDRKKTGLRFDNMTSHAFRKRFATVLKSNKEINLSISEKLMGHSTSVQLDNSYFKPQLEQLYEEYEKAIPDLVIEQTMKLKLELEKKNKQLSSLEVKERRIEQLENALSRIENNMTELKSKLS</sequence>
<dbReference type="GO" id="GO:0006310">
    <property type="term" value="P:DNA recombination"/>
    <property type="evidence" value="ECO:0007669"/>
    <property type="project" value="UniProtKB-KW"/>
</dbReference>
<feature type="coiled-coil region" evidence="4">
    <location>
        <begin position="325"/>
        <end position="372"/>
    </location>
</feature>
<dbReference type="InterPro" id="IPR002104">
    <property type="entry name" value="Integrase_catalytic"/>
</dbReference>
<dbReference type="Gene3D" id="1.10.443.10">
    <property type="entry name" value="Intergrase catalytic core"/>
    <property type="match status" value="1"/>
</dbReference>
<dbReference type="CDD" id="cd00397">
    <property type="entry name" value="DNA_BRE_C"/>
    <property type="match status" value="1"/>
</dbReference>